<comment type="caution">
    <text evidence="2">The sequence shown here is derived from an EMBL/GenBank/DDBJ whole genome shotgun (WGS) entry which is preliminary data.</text>
</comment>
<evidence type="ECO:0000313" key="2">
    <source>
        <dbReference type="EMBL" id="MBB5842352.1"/>
    </source>
</evidence>
<name>A0A841AK70_9MICO</name>
<organism evidence="2 3">
    <name type="scientific">Conyzicola lurida</name>
    <dbReference type="NCBI Taxonomy" id="1172621"/>
    <lineage>
        <taxon>Bacteria</taxon>
        <taxon>Bacillati</taxon>
        <taxon>Actinomycetota</taxon>
        <taxon>Actinomycetes</taxon>
        <taxon>Micrococcales</taxon>
        <taxon>Microbacteriaceae</taxon>
        <taxon>Conyzicola</taxon>
    </lineage>
</organism>
<proteinExistence type="predicted"/>
<accession>A0A841AK70</accession>
<dbReference type="AlphaFoldDB" id="A0A841AK70"/>
<feature type="region of interest" description="Disordered" evidence="1">
    <location>
        <begin position="80"/>
        <end position="118"/>
    </location>
</feature>
<dbReference type="Proteomes" id="UP000536685">
    <property type="component" value="Unassembled WGS sequence"/>
</dbReference>
<keyword evidence="3" id="KW-1185">Reference proteome</keyword>
<evidence type="ECO:0000256" key="1">
    <source>
        <dbReference type="SAM" id="MobiDB-lite"/>
    </source>
</evidence>
<evidence type="ECO:0000313" key="3">
    <source>
        <dbReference type="Proteomes" id="UP000536685"/>
    </source>
</evidence>
<gene>
    <name evidence="2" type="ORF">HD599_000675</name>
</gene>
<protein>
    <submittedName>
        <fullName evidence="2">Uncharacterized protein</fullName>
    </submittedName>
</protein>
<reference evidence="2 3" key="1">
    <citation type="submission" date="2020-08" db="EMBL/GenBank/DDBJ databases">
        <title>Sequencing the genomes of 1000 actinobacteria strains.</title>
        <authorList>
            <person name="Klenk H.-P."/>
        </authorList>
    </citation>
    <scope>NUCLEOTIDE SEQUENCE [LARGE SCALE GENOMIC DNA]</scope>
    <source>
        <strain evidence="2 3">DSM 105784</strain>
    </source>
</reference>
<feature type="compositionally biased region" description="Basic and acidic residues" evidence="1">
    <location>
        <begin position="80"/>
        <end position="106"/>
    </location>
</feature>
<sequence length="201" mass="22856">MGLFGRKKRVYLGEYVEPAPVEPPPVERVVHEGALIGESVVRLVLRNRVIVDALREHKDLDRPGLAQLAAVELERLAQHERESAERVQGRRERQEAADATRKRSALDPDDIEESHRRERLHREMADAFVTRATDGALLDSLVERSLEEAWSEIGPVFLERAGEQSLVVDRDSRYEQERVDRVGTLLALDLTKLAIERGVEL</sequence>
<dbReference type="EMBL" id="JACHMJ010000001">
    <property type="protein sequence ID" value="MBB5842352.1"/>
    <property type="molecule type" value="Genomic_DNA"/>
</dbReference>
<dbReference type="RefSeq" id="WP_184233641.1">
    <property type="nucleotide sequence ID" value="NZ_JACHMJ010000001.1"/>
</dbReference>